<accession>A0ACC0UM60</accession>
<proteinExistence type="predicted"/>
<dbReference type="EMBL" id="JAGFNK010000011">
    <property type="protein sequence ID" value="KAI9512187.1"/>
    <property type="molecule type" value="Genomic_DNA"/>
</dbReference>
<gene>
    <name evidence="1" type="ORF">F5148DRAFT_1164647</name>
</gene>
<reference evidence="1" key="1">
    <citation type="submission" date="2021-03" db="EMBL/GenBank/DDBJ databases">
        <title>Evolutionary priming and transition to the ectomycorrhizal habit in an iconic lineage of mushroom-forming fungi: is preadaptation a requirement?</title>
        <authorList>
            <consortium name="DOE Joint Genome Institute"/>
            <person name="Looney B.P."/>
            <person name="Miyauchi S."/>
            <person name="Morin E."/>
            <person name="Drula E."/>
            <person name="Courty P.E."/>
            <person name="Chicoki N."/>
            <person name="Fauchery L."/>
            <person name="Kohler A."/>
            <person name="Kuo A."/>
            <person name="LaButti K."/>
            <person name="Pangilinan J."/>
            <person name="Lipzen A."/>
            <person name="Riley R."/>
            <person name="Andreopoulos W."/>
            <person name="He G."/>
            <person name="Johnson J."/>
            <person name="Barry K.W."/>
            <person name="Grigoriev I.V."/>
            <person name="Nagy L."/>
            <person name="Hibbett D."/>
            <person name="Henrissat B."/>
            <person name="Matheny P.B."/>
            <person name="Labbe J."/>
            <person name="Martin A.F."/>
        </authorList>
    </citation>
    <scope>NUCLEOTIDE SEQUENCE</scope>
    <source>
        <strain evidence="1">BPL698</strain>
    </source>
</reference>
<dbReference type="Proteomes" id="UP001207468">
    <property type="component" value="Unassembled WGS sequence"/>
</dbReference>
<name>A0ACC0UM60_9AGAM</name>
<sequence>MNTSRDLKHKLTHTGQSSSGHVQTEVTVTGINSQTPQRGSSSPTLPHGTKRKLSSDRNMPTPGGDDIDSQLIGPGVPSSINIGLEGPALKRRGSIAETQRVSQTNIFDRRHSMDARPTSGGPQWWSGDRRDSSSSMFPSPPVSYGSPAYSADSSHGHPPGTAPFAWHSTQPPDQSSTVPSEGDGSSSGRPFDPSSVAPLAMVPPAPFSAERRMSVPTNLPSTMSTNSTVSRVLRSRSRPPSGGRPSTVETATTDSAASPTAAEPESVGPGSASSSAVPPSLVGKEMGMTPYSRSPELRVSHKLAERKRRKEMKDLFDELRDQLPADRGMKASKWEILSKAIDFIMQLKQGHQEMSREIDMLRHELESIRGGVPPFASGGPHPGMYAPGPPGVMPYPPHPPAGHALPPHQPPQVPNHQTAPPPQSDSRPGSSQNAFNASSAPQGGGSGGTSGQKPDASST</sequence>
<evidence type="ECO:0000313" key="2">
    <source>
        <dbReference type="Proteomes" id="UP001207468"/>
    </source>
</evidence>
<evidence type="ECO:0000313" key="1">
    <source>
        <dbReference type="EMBL" id="KAI9512187.1"/>
    </source>
</evidence>
<comment type="caution">
    <text evidence="1">The sequence shown here is derived from an EMBL/GenBank/DDBJ whole genome shotgun (WGS) entry which is preliminary data.</text>
</comment>
<protein>
    <submittedName>
        <fullName evidence="1">Uncharacterized protein</fullName>
    </submittedName>
</protein>
<organism evidence="1 2">
    <name type="scientific">Russula earlei</name>
    <dbReference type="NCBI Taxonomy" id="71964"/>
    <lineage>
        <taxon>Eukaryota</taxon>
        <taxon>Fungi</taxon>
        <taxon>Dikarya</taxon>
        <taxon>Basidiomycota</taxon>
        <taxon>Agaricomycotina</taxon>
        <taxon>Agaricomycetes</taxon>
        <taxon>Russulales</taxon>
        <taxon>Russulaceae</taxon>
        <taxon>Russula</taxon>
    </lineage>
</organism>
<keyword evidence="2" id="KW-1185">Reference proteome</keyword>